<keyword evidence="14" id="KW-1208">Phospholipid metabolism</keyword>
<evidence type="ECO:0000256" key="9">
    <source>
        <dbReference type="ARBA" id="ARBA00022840"/>
    </source>
</evidence>
<dbReference type="PANTHER" id="PTHR34299">
    <property type="entry name" value="DIACYLGLYCEROL KINASE"/>
    <property type="match status" value="1"/>
</dbReference>
<dbReference type="CDD" id="cd14265">
    <property type="entry name" value="UDPK_IM_like"/>
    <property type="match status" value="1"/>
</dbReference>
<gene>
    <name evidence="20" type="ORF">SAMN05421791_102306</name>
</gene>
<dbReference type="Proteomes" id="UP000199708">
    <property type="component" value="Unassembled WGS sequence"/>
</dbReference>
<keyword evidence="13" id="KW-0594">Phospholipid biosynthesis</keyword>
<evidence type="ECO:0000256" key="16">
    <source>
        <dbReference type="PIRSR" id="PIRSR600829-2"/>
    </source>
</evidence>
<keyword evidence="8 20" id="KW-0418">Kinase</keyword>
<protein>
    <submittedName>
        <fullName evidence="20">Undecaprenol kinase/diacylglycerol kinase (ATP)</fullName>
    </submittedName>
</protein>
<keyword evidence="9 17" id="KW-0067">ATP-binding</keyword>
<keyword evidence="10 19" id="KW-1133">Transmembrane helix</keyword>
<evidence type="ECO:0000256" key="15">
    <source>
        <dbReference type="PIRSR" id="PIRSR600829-1"/>
    </source>
</evidence>
<evidence type="ECO:0000256" key="1">
    <source>
        <dbReference type="ARBA" id="ARBA00004651"/>
    </source>
</evidence>
<feature type="binding site" evidence="17">
    <location>
        <position position="81"/>
    </location>
    <ligand>
        <name>ATP</name>
        <dbReference type="ChEBI" id="CHEBI:30616"/>
    </ligand>
</feature>
<dbReference type="Gene3D" id="1.10.287.3610">
    <property type="match status" value="1"/>
</dbReference>
<keyword evidence="12 19" id="KW-0472">Membrane</keyword>
<keyword evidence="6 19" id="KW-0812">Transmembrane</keyword>
<organism evidence="20 21">
    <name type="scientific">Facklamia miroungae</name>
    <dbReference type="NCBI Taxonomy" id="120956"/>
    <lineage>
        <taxon>Bacteria</taxon>
        <taxon>Bacillati</taxon>
        <taxon>Bacillota</taxon>
        <taxon>Bacilli</taxon>
        <taxon>Lactobacillales</taxon>
        <taxon>Aerococcaceae</taxon>
        <taxon>Facklamia</taxon>
    </lineage>
</organism>
<feature type="binding site" evidence="17">
    <location>
        <begin position="100"/>
        <end position="101"/>
    </location>
    <ligand>
        <name>ATP</name>
        <dbReference type="ChEBI" id="CHEBI:30616"/>
    </ligand>
</feature>
<evidence type="ECO:0000256" key="7">
    <source>
        <dbReference type="ARBA" id="ARBA00022741"/>
    </source>
</evidence>
<evidence type="ECO:0000256" key="17">
    <source>
        <dbReference type="PIRSR" id="PIRSR600829-3"/>
    </source>
</evidence>
<keyword evidence="5" id="KW-0808">Transferase</keyword>
<evidence type="ECO:0000256" key="4">
    <source>
        <dbReference type="ARBA" id="ARBA00022516"/>
    </source>
</evidence>
<dbReference type="InterPro" id="IPR036945">
    <property type="entry name" value="DAGK_sf"/>
</dbReference>
<dbReference type="GO" id="GO:0005886">
    <property type="term" value="C:plasma membrane"/>
    <property type="evidence" value="ECO:0007669"/>
    <property type="project" value="UniProtKB-SubCell"/>
</dbReference>
<evidence type="ECO:0000256" key="10">
    <source>
        <dbReference type="ARBA" id="ARBA00022989"/>
    </source>
</evidence>
<reference evidence="20 21" key="1">
    <citation type="submission" date="2016-10" db="EMBL/GenBank/DDBJ databases">
        <authorList>
            <person name="de Groot N.N."/>
        </authorList>
    </citation>
    <scope>NUCLEOTIDE SEQUENCE [LARGE SCALE GENOMIC DNA]</scope>
    <source>
        <strain evidence="20 21">ATCC BAA-466</strain>
    </source>
</reference>
<dbReference type="InterPro" id="IPR033717">
    <property type="entry name" value="UDPK"/>
</dbReference>
<feature type="binding site" evidence="16">
    <location>
        <position position="74"/>
    </location>
    <ligand>
        <name>substrate</name>
    </ligand>
</feature>
<evidence type="ECO:0000256" key="13">
    <source>
        <dbReference type="ARBA" id="ARBA00023209"/>
    </source>
</evidence>
<evidence type="ECO:0000256" key="18">
    <source>
        <dbReference type="PIRSR" id="PIRSR600829-4"/>
    </source>
</evidence>
<feature type="transmembrane region" description="Helical" evidence="19">
    <location>
        <begin position="38"/>
        <end position="55"/>
    </location>
</feature>
<comment type="subcellular location">
    <subcellularLocation>
        <location evidence="1">Cell membrane</location>
        <topology evidence="1">Multi-pass membrane protein</topology>
    </subcellularLocation>
</comment>
<dbReference type="Pfam" id="PF01219">
    <property type="entry name" value="DAGK_prokar"/>
    <property type="match status" value="1"/>
</dbReference>
<keyword evidence="4" id="KW-0444">Lipid biosynthesis</keyword>
<evidence type="ECO:0000256" key="2">
    <source>
        <dbReference type="ARBA" id="ARBA00005967"/>
    </source>
</evidence>
<evidence type="ECO:0000256" key="5">
    <source>
        <dbReference type="ARBA" id="ARBA00022679"/>
    </source>
</evidence>
<evidence type="ECO:0000256" key="12">
    <source>
        <dbReference type="ARBA" id="ARBA00023136"/>
    </source>
</evidence>
<evidence type="ECO:0000256" key="19">
    <source>
        <dbReference type="SAM" id="Phobius"/>
    </source>
</evidence>
<feature type="binding site" evidence="18">
    <location>
        <position position="33"/>
    </location>
    <ligand>
        <name>a divalent metal cation</name>
        <dbReference type="ChEBI" id="CHEBI:60240"/>
    </ligand>
</feature>
<evidence type="ECO:0000256" key="8">
    <source>
        <dbReference type="ARBA" id="ARBA00022777"/>
    </source>
</evidence>
<dbReference type="STRING" id="120956.SAMN05421791_102306"/>
<keyword evidence="3" id="KW-1003">Cell membrane</keyword>
<keyword evidence="18" id="KW-0460">Magnesium</keyword>
<dbReference type="GO" id="GO:0016301">
    <property type="term" value="F:kinase activity"/>
    <property type="evidence" value="ECO:0007669"/>
    <property type="project" value="UniProtKB-KW"/>
</dbReference>
<dbReference type="AlphaFoldDB" id="A0A1G7R1H1"/>
<proteinExistence type="inferred from homology"/>
<evidence type="ECO:0000313" key="20">
    <source>
        <dbReference type="EMBL" id="SDG04622.1"/>
    </source>
</evidence>
<keyword evidence="7 17" id="KW-0547">Nucleotide-binding</keyword>
<sequence>MNMDSQDNPFKNSNFGQSLRCASQGLFQAIKSERNLKIHLLLAVIASGLALQFGFKTIEWAILIVTIGIVIFSELINTSIEAVIDLIVKDQWHPLAKKAKDIAAAAVLVTAIVSMLIGALLFLPYLF</sequence>
<evidence type="ECO:0000313" key="21">
    <source>
        <dbReference type="Proteomes" id="UP000199708"/>
    </source>
</evidence>
<feature type="transmembrane region" description="Helical" evidence="19">
    <location>
        <begin position="61"/>
        <end position="84"/>
    </location>
</feature>
<dbReference type="InterPro" id="IPR000829">
    <property type="entry name" value="DAGK"/>
</dbReference>
<dbReference type="GO" id="GO:0046872">
    <property type="term" value="F:metal ion binding"/>
    <property type="evidence" value="ECO:0007669"/>
    <property type="project" value="UniProtKB-KW"/>
</dbReference>
<dbReference type="PANTHER" id="PTHR34299:SF1">
    <property type="entry name" value="DIACYLGLYCEROL KINASE"/>
    <property type="match status" value="1"/>
</dbReference>
<keyword evidence="21" id="KW-1185">Reference proteome</keyword>
<comment type="similarity">
    <text evidence="2">Belongs to the bacterial diacylglycerol kinase family.</text>
</comment>
<dbReference type="GO" id="GO:0005524">
    <property type="term" value="F:ATP binding"/>
    <property type="evidence" value="ECO:0007669"/>
    <property type="project" value="UniProtKB-KW"/>
</dbReference>
<accession>A0A1G7R1H1</accession>
<evidence type="ECO:0000256" key="3">
    <source>
        <dbReference type="ARBA" id="ARBA00022475"/>
    </source>
</evidence>
<name>A0A1G7R1H1_9LACT</name>
<dbReference type="GO" id="GO:0008654">
    <property type="term" value="P:phospholipid biosynthetic process"/>
    <property type="evidence" value="ECO:0007669"/>
    <property type="project" value="UniProtKB-KW"/>
</dbReference>
<feature type="transmembrane region" description="Helical" evidence="19">
    <location>
        <begin position="105"/>
        <end position="126"/>
    </location>
</feature>
<dbReference type="EMBL" id="FNCK01000002">
    <property type="protein sequence ID" value="SDG04622.1"/>
    <property type="molecule type" value="Genomic_DNA"/>
</dbReference>
<evidence type="ECO:0000256" key="14">
    <source>
        <dbReference type="ARBA" id="ARBA00023264"/>
    </source>
</evidence>
<feature type="binding site" evidence="18">
    <location>
        <position position="81"/>
    </location>
    <ligand>
        <name>a divalent metal cation</name>
        <dbReference type="ChEBI" id="CHEBI:60240"/>
    </ligand>
</feature>
<evidence type="ECO:0000256" key="11">
    <source>
        <dbReference type="ARBA" id="ARBA00023098"/>
    </source>
</evidence>
<keyword evidence="11" id="KW-0443">Lipid metabolism</keyword>
<evidence type="ECO:0000256" key="6">
    <source>
        <dbReference type="ARBA" id="ARBA00022692"/>
    </source>
</evidence>
<feature type="active site" description="Proton acceptor" evidence="15">
    <location>
        <position position="74"/>
    </location>
</feature>
<comment type="cofactor">
    <cofactor evidence="18">
        <name>Mg(2+)</name>
        <dbReference type="ChEBI" id="CHEBI:18420"/>
    </cofactor>
    <text evidence="18">Mn(2+), Zn(2+), Cd(2+) and Co(2+) support activity to lesser extents.</text>
</comment>
<keyword evidence="18" id="KW-0479">Metal-binding</keyword>
<feature type="binding site" evidence="17">
    <location>
        <position position="33"/>
    </location>
    <ligand>
        <name>ATP</name>
        <dbReference type="ChEBI" id="CHEBI:30616"/>
    </ligand>
</feature>